<accession>A0A1H6SD67</accession>
<keyword evidence="4" id="KW-1185">Reference proteome</keyword>
<evidence type="ECO:0008006" key="5">
    <source>
        <dbReference type="Google" id="ProtNLM"/>
    </source>
</evidence>
<feature type="transmembrane region" description="Helical" evidence="2">
    <location>
        <begin position="92"/>
        <end position="110"/>
    </location>
</feature>
<organism evidence="3 4">
    <name type="scientific">Micromonospora phaseoli</name>
    <dbReference type="NCBI Taxonomy" id="1144548"/>
    <lineage>
        <taxon>Bacteria</taxon>
        <taxon>Bacillati</taxon>
        <taxon>Actinomycetota</taxon>
        <taxon>Actinomycetes</taxon>
        <taxon>Micromonosporales</taxon>
        <taxon>Micromonosporaceae</taxon>
        <taxon>Micromonospora</taxon>
    </lineage>
</organism>
<dbReference type="OrthoDB" id="10015563at2"/>
<dbReference type="AlphaFoldDB" id="A0A1H6SD67"/>
<feature type="transmembrane region" description="Helical" evidence="2">
    <location>
        <begin position="148"/>
        <end position="167"/>
    </location>
</feature>
<dbReference type="RefSeq" id="WP_092374523.1">
    <property type="nucleotide sequence ID" value="NZ_BOPI01000009.1"/>
</dbReference>
<evidence type="ECO:0000256" key="1">
    <source>
        <dbReference type="SAM" id="MobiDB-lite"/>
    </source>
</evidence>
<feature type="transmembrane region" description="Helical" evidence="2">
    <location>
        <begin position="53"/>
        <end position="72"/>
    </location>
</feature>
<keyword evidence="2" id="KW-1133">Transmembrane helix</keyword>
<evidence type="ECO:0000256" key="2">
    <source>
        <dbReference type="SAM" id="Phobius"/>
    </source>
</evidence>
<dbReference type="STRING" id="1144548.SAMN05443287_101662"/>
<dbReference type="EMBL" id="FNYV01000001">
    <property type="protein sequence ID" value="SEI65871.1"/>
    <property type="molecule type" value="Genomic_DNA"/>
</dbReference>
<dbReference type="Proteomes" id="UP000198707">
    <property type="component" value="Unassembled WGS sequence"/>
</dbReference>
<gene>
    <name evidence="3" type="ORF">SAMN05443287_101662</name>
</gene>
<evidence type="ECO:0000313" key="4">
    <source>
        <dbReference type="Proteomes" id="UP000198707"/>
    </source>
</evidence>
<evidence type="ECO:0000313" key="3">
    <source>
        <dbReference type="EMBL" id="SEI65871.1"/>
    </source>
</evidence>
<reference evidence="4" key="1">
    <citation type="submission" date="2016-10" db="EMBL/GenBank/DDBJ databases">
        <authorList>
            <person name="Varghese N."/>
            <person name="Submissions S."/>
        </authorList>
    </citation>
    <scope>NUCLEOTIDE SEQUENCE [LARGE SCALE GENOMIC DNA]</scope>
    <source>
        <strain evidence="4">CGMCC 4.7038</strain>
    </source>
</reference>
<feature type="transmembrane region" description="Helical" evidence="2">
    <location>
        <begin position="206"/>
        <end position="233"/>
    </location>
</feature>
<feature type="transmembrane region" description="Helical" evidence="2">
    <location>
        <begin position="320"/>
        <end position="340"/>
    </location>
</feature>
<feature type="transmembrane region" description="Helical" evidence="2">
    <location>
        <begin position="12"/>
        <end position="41"/>
    </location>
</feature>
<proteinExistence type="predicted"/>
<keyword evidence="2" id="KW-0472">Membrane</keyword>
<feature type="transmembrane region" description="Helical" evidence="2">
    <location>
        <begin position="245"/>
        <end position="262"/>
    </location>
</feature>
<sequence>MDSGVGFAWDIALAGAIALFTLSLLHIPATATVSISVLLLLSSSTSFDPGDNAGLSAAVRIASVLLLARFMWSSVAAQVRAEEVSVLDRCNRFVGVLAAAIFAYLAYATLGHGMYLEPLLYGAGVLLAVVYGKTLAQRIAGPDLRNGILLALLVAVLGSVALGLVGAGDSIIGDRLRGIAGNPNLLGFYTILVLALLLSYRRLGLWMLPLGAVTIAALVWSGSRAALVAAVLVVTMNFALRQSPLRTLWILLGATTLVLALINPDWMTGIDLPIFRTNNSRQSSYEYTLQVLADTRWHGVGFKAEATEVASTPLRALTHAGLVGGAAVLMMYAVILYYSAKIGRRTLVFGGAMVVHSLFEGWLLSPVGPMTMCFVATWCALAKCEARSSTPGQEARSPVPVSEEHLHVVT</sequence>
<feature type="region of interest" description="Disordered" evidence="1">
    <location>
        <begin position="390"/>
        <end position="410"/>
    </location>
</feature>
<feature type="transmembrane region" description="Helical" evidence="2">
    <location>
        <begin position="179"/>
        <end position="200"/>
    </location>
</feature>
<protein>
    <recommendedName>
        <fullName evidence="5">O-antigen ligase</fullName>
    </recommendedName>
</protein>
<name>A0A1H6SD67_9ACTN</name>
<keyword evidence="2" id="KW-0812">Transmembrane</keyword>